<dbReference type="SUPFAM" id="SSF54001">
    <property type="entry name" value="Cysteine proteinases"/>
    <property type="match status" value="1"/>
</dbReference>
<proteinExistence type="predicted"/>
<dbReference type="InterPro" id="IPR038765">
    <property type="entry name" value="Papain-like_cys_pep_sf"/>
</dbReference>
<feature type="transmembrane region" description="Helical" evidence="1">
    <location>
        <begin position="136"/>
        <end position="152"/>
    </location>
</feature>
<dbReference type="SMART" id="SM00460">
    <property type="entry name" value="TGc"/>
    <property type="match status" value="1"/>
</dbReference>
<keyword evidence="1" id="KW-0812">Transmembrane</keyword>
<dbReference type="InterPro" id="IPR021878">
    <property type="entry name" value="TgpA_N"/>
</dbReference>
<dbReference type="Pfam" id="PF13559">
    <property type="entry name" value="DUF4129"/>
    <property type="match status" value="1"/>
</dbReference>
<protein>
    <submittedName>
        <fullName evidence="3">DUF3488 and DUF4129 domain-containing transglutaminase family protein</fullName>
    </submittedName>
</protein>
<reference evidence="4" key="1">
    <citation type="journal article" date="2019" name="Int. J. Syst. Evol. Microbiol.">
        <title>The Global Catalogue of Microorganisms (GCM) 10K type strain sequencing project: providing services to taxonomists for standard genome sequencing and annotation.</title>
        <authorList>
            <consortium name="The Broad Institute Genomics Platform"/>
            <consortium name="The Broad Institute Genome Sequencing Center for Infectious Disease"/>
            <person name="Wu L."/>
            <person name="Ma J."/>
        </authorList>
    </citation>
    <scope>NUCLEOTIDE SEQUENCE [LARGE SCALE GENOMIC DNA]</scope>
    <source>
        <strain evidence="4">CGMCC 1.10759</strain>
    </source>
</reference>
<feature type="transmembrane region" description="Helical" evidence="1">
    <location>
        <begin position="66"/>
        <end position="83"/>
    </location>
</feature>
<dbReference type="InterPro" id="IPR052901">
    <property type="entry name" value="Bact_TGase-like"/>
</dbReference>
<evidence type="ECO:0000259" key="2">
    <source>
        <dbReference type="SMART" id="SM00460"/>
    </source>
</evidence>
<dbReference type="RefSeq" id="WP_380606382.1">
    <property type="nucleotide sequence ID" value="NZ_JBHSDU010000015.1"/>
</dbReference>
<keyword evidence="1" id="KW-1133">Transmembrane helix</keyword>
<keyword evidence="4" id="KW-1185">Reference proteome</keyword>
<feature type="transmembrane region" description="Helical" evidence="1">
    <location>
        <begin position="172"/>
        <end position="190"/>
    </location>
</feature>
<dbReference type="PANTHER" id="PTHR42736:SF1">
    <property type="entry name" value="PROTEIN-GLUTAMINE GAMMA-GLUTAMYLTRANSFERASE"/>
    <property type="match status" value="1"/>
</dbReference>
<evidence type="ECO:0000313" key="3">
    <source>
        <dbReference type="EMBL" id="MFC4314860.1"/>
    </source>
</evidence>
<name>A0ABV8T6C3_9GAMM</name>
<dbReference type="EMBL" id="JBHSDU010000015">
    <property type="protein sequence ID" value="MFC4314860.1"/>
    <property type="molecule type" value="Genomic_DNA"/>
</dbReference>
<keyword evidence="1" id="KW-0472">Membrane</keyword>
<feature type="domain" description="Transglutaminase-like" evidence="2">
    <location>
        <begin position="405"/>
        <end position="476"/>
    </location>
</feature>
<dbReference type="InterPro" id="IPR002931">
    <property type="entry name" value="Transglutaminase-like"/>
</dbReference>
<dbReference type="Pfam" id="PF11992">
    <property type="entry name" value="TgpA_N"/>
    <property type="match status" value="1"/>
</dbReference>
<dbReference type="PANTHER" id="PTHR42736">
    <property type="entry name" value="PROTEIN-GLUTAMINE GAMMA-GLUTAMYLTRANSFERASE"/>
    <property type="match status" value="1"/>
</dbReference>
<feature type="transmembrane region" description="Helical" evidence="1">
    <location>
        <begin position="20"/>
        <end position="45"/>
    </location>
</feature>
<dbReference type="Pfam" id="PF01841">
    <property type="entry name" value="Transglut_core"/>
    <property type="match status" value="1"/>
</dbReference>
<dbReference type="InterPro" id="IPR025403">
    <property type="entry name" value="TgpA-like_C"/>
</dbReference>
<evidence type="ECO:0000313" key="4">
    <source>
        <dbReference type="Proteomes" id="UP001595904"/>
    </source>
</evidence>
<accession>A0ABV8T6C3</accession>
<gene>
    <name evidence="3" type="ORF">ACFPN2_37710</name>
</gene>
<comment type="caution">
    <text evidence="3">The sequence shown here is derived from an EMBL/GenBank/DDBJ whole genome shotgun (WGS) entry which is preliminary data.</text>
</comment>
<sequence>MSAVLDNHLQQLTPLGQRLVWVIAGLALSAAPHFGHVAIWTMLLAAAATALRMTIEIKRWPLPPKAVNTGFAFAALVGVLLSYRTLNGIDAGTSLLLVMAGMKLLETRTPRDLTVVVFLSYFALFAAFLYNQEMMLLPYMLFTAGLLTMTLMRIHQTEPMPIREAAGTTAKMFLQALPLAALLFVFFPRLPGQFWAVPAREKALTGLSEEMTPGDVSELSLSSAIAFRVRFEGEPPPPRERYWRGPVMHLFDGRRWRHAGAAYSPQEVAASGSSYRYRISLEPQRYNWIFALDMATRWDRARAYRAEDFQLYARQEQIAVLTSYDLESSPTYVTTSELRPDLRRLDTYIPRNRNPRTLELARQMRESAGSDEAFIQSVLTKFGSEEFYYTLQPPALNVNAVDDFLFNTKRGFCEHFASAFTVMARSVGIPARVVTGYQGGEFNSMGGYFIVRQSDAHAWSEVWLEGRGWQRIDPTAAIAPERIERGLDAAISAEEDVPGRVLRQSALFSKIRMAWDAANTFWNNQVVEFGEDQQRWLLEKFNIKDPRWEYLGVGLILGLLGFFLILSAYLAWKFKPRSRDPVAHVYEQLCRKLAKLGVPRQPHEGPNDYVTRAAQARPELATQLAEVRAVYVGLRYGPTPLPTQLSRLKFLVNQLEA</sequence>
<evidence type="ECO:0000256" key="1">
    <source>
        <dbReference type="SAM" id="Phobius"/>
    </source>
</evidence>
<dbReference type="Proteomes" id="UP001595904">
    <property type="component" value="Unassembled WGS sequence"/>
</dbReference>
<feature type="transmembrane region" description="Helical" evidence="1">
    <location>
        <begin position="550"/>
        <end position="572"/>
    </location>
</feature>
<feature type="transmembrane region" description="Helical" evidence="1">
    <location>
        <begin position="113"/>
        <end position="130"/>
    </location>
</feature>
<dbReference type="Gene3D" id="3.10.620.30">
    <property type="match status" value="1"/>
</dbReference>
<organism evidence="3 4">
    <name type="scientific">Steroidobacter flavus</name>
    <dbReference type="NCBI Taxonomy" id="1842136"/>
    <lineage>
        <taxon>Bacteria</taxon>
        <taxon>Pseudomonadati</taxon>
        <taxon>Pseudomonadota</taxon>
        <taxon>Gammaproteobacteria</taxon>
        <taxon>Steroidobacterales</taxon>
        <taxon>Steroidobacteraceae</taxon>
        <taxon>Steroidobacter</taxon>
    </lineage>
</organism>